<evidence type="ECO:0000256" key="5">
    <source>
        <dbReference type="ARBA" id="ARBA00022741"/>
    </source>
</evidence>
<keyword evidence="8" id="KW-0324">Glycolysis</keyword>
<keyword evidence="8" id="KW-0963">Cytoplasm</keyword>
<evidence type="ECO:0000256" key="1">
    <source>
        <dbReference type="ARBA" id="ARBA00000642"/>
    </source>
</evidence>
<dbReference type="PIRSF" id="PIRSF000724">
    <property type="entry name" value="Pgk"/>
    <property type="match status" value="1"/>
</dbReference>
<dbReference type="EC" id="2.7.2.3" evidence="3 8"/>
<dbReference type="SUPFAM" id="SSF53748">
    <property type="entry name" value="Phosphoglycerate kinase"/>
    <property type="match status" value="1"/>
</dbReference>
<dbReference type="Proteomes" id="UP000676565">
    <property type="component" value="Unassembled WGS sequence"/>
</dbReference>
<dbReference type="InterPro" id="IPR001576">
    <property type="entry name" value="Phosphoglycerate_kinase"/>
</dbReference>
<dbReference type="PRINTS" id="PR00477">
    <property type="entry name" value="PHGLYCKINASE"/>
</dbReference>
<dbReference type="InterPro" id="IPR015911">
    <property type="entry name" value="Phosphoglycerate_kinase_CS"/>
</dbReference>
<dbReference type="Gene3D" id="3.40.50.1260">
    <property type="entry name" value="Phosphoglycerate kinase, N-terminal domain"/>
    <property type="match status" value="2"/>
</dbReference>
<keyword evidence="7 8" id="KW-0067">ATP-binding</keyword>
<comment type="similarity">
    <text evidence="2 8 9">Belongs to the phosphoglycerate kinase family.</text>
</comment>
<gene>
    <name evidence="8" type="primary">pgk</name>
    <name evidence="10" type="ORF">J8F10_33260</name>
</gene>
<dbReference type="EMBL" id="JAGKQQ010000001">
    <property type="protein sequence ID" value="MBP3960121.1"/>
    <property type="molecule type" value="Genomic_DNA"/>
</dbReference>
<keyword evidence="5 8" id="KW-0547">Nucleotide-binding</keyword>
<feature type="binding site" evidence="8">
    <location>
        <begin position="22"/>
        <end position="24"/>
    </location>
    <ligand>
        <name>substrate</name>
    </ligand>
</feature>
<evidence type="ECO:0000256" key="9">
    <source>
        <dbReference type="RuleBase" id="RU000532"/>
    </source>
</evidence>
<feature type="binding site" evidence="8">
    <location>
        <position position="39"/>
    </location>
    <ligand>
        <name>substrate</name>
    </ligand>
</feature>
<sequence length="401" mass="42290">MAKKTLNDLGDLKGKKVLVRVDFNVPLDKKTGAVKNDRRIRAALPTIRHLLDAGASVIAMSHLGRPEKATPDERKNLTMDKVAAKFGELLTVPVAKAASDVVGPAVTAAVAALKPGGVLLLENLRFDPREQKNDPEFAAALAALGDAYVNDAFGTCQNDKDTSMVGLPANLKAAGKPRAIGLLVAKELEIIDGLMTEPKPPVLGIMGGAKVSDKIAFINTLLAKVDHLLIGGKMTYTFLKAQGVDVGATRVGDEEIEAAKPLLAFVGKKITLPVDYVAAKSDDLLQTQVCEGAIPAGFEGVDIGPKTIEHYKVQIKESATVIWNGPLGWFEQTAFSRGTQYIAEAMAASAGVTVVGGGETAEAAEQFGFAEKMTHVSTGGGAFLAYVEGKKFQSLAQIDDK</sequence>
<feature type="binding site" evidence="8">
    <location>
        <begin position="357"/>
        <end position="360"/>
    </location>
    <ligand>
        <name>ATP</name>
        <dbReference type="ChEBI" id="CHEBI:30616"/>
    </ligand>
</feature>
<dbReference type="PROSITE" id="PS00111">
    <property type="entry name" value="PGLYCERATE_KINASE"/>
    <property type="match status" value="1"/>
</dbReference>
<reference evidence="10 11" key="1">
    <citation type="submission" date="2021-04" db="EMBL/GenBank/DDBJ databases">
        <authorList>
            <person name="Ivanova A."/>
        </authorList>
    </citation>
    <scope>NUCLEOTIDE SEQUENCE [LARGE SCALE GENOMIC DNA]</scope>
    <source>
        <strain evidence="10 11">G18</strain>
    </source>
</reference>
<protein>
    <recommendedName>
        <fullName evidence="3 8">Phosphoglycerate kinase</fullName>
        <ecNumber evidence="3 8">2.7.2.3</ecNumber>
    </recommendedName>
</protein>
<feature type="binding site" evidence="8">
    <location>
        <position position="214"/>
    </location>
    <ligand>
        <name>ATP</name>
        <dbReference type="ChEBI" id="CHEBI:30616"/>
    </ligand>
</feature>
<comment type="subcellular location">
    <subcellularLocation>
        <location evidence="8">Cytoplasm</location>
    </subcellularLocation>
</comment>
<keyword evidence="6 8" id="KW-0418">Kinase</keyword>
<comment type="caution">
    <text evidence="10">The sequence shown here is derived from an EMBL/GenBank/DDBJ whole genome shotgun (WGS) entry which is preliminary data.</text>
</comment>
<feature type="binding site" evidence="8">
    <location>
        <position position="125"/>
    </location>
    <ligand>
        <name>substrate</name>
    </ligand>
</feature>
<proteinExistence type="inferred from homology"/>
<keyword evidence="11" id="KW-1185">Reference proteome</keyword>
<dbReference type="InterPro" id="IPR015824">
    <property type="entry name" value="Phosphoglycerate_kinase_N"/>
</dbReference>
<evidence type="ECO:0000256" key="6">
    <source>
        <dbReference type="ARBA" id="ARBA00022777"/>
    </source>
</evidence>
<evidence type="ECO:0000256" key="4">
    <source>
        <dbReference type="ARBA" id="ARBA00022679"/>
    </source>
</evidence>
<dbReference type="Pfam" id="PF00162">
    <property type="entry name" value="PGK"/>
    <property type="match status" value="1"/>
</dbReference>
<evidence type="ECO:0000256" key="2">
    <source>
        <dbReference type="ARBA" id="ARBA00008982"/>
    </source>
</evidence>
<organism evidence="10 11">
    <name type="scientific">Gemmata palustris</name>
    <dbReference type="NCBI Taxonomy" id="2822762"/>
    <lineage>
        <taxon>Bacteria</taxon>
        <taxon>Pseudomonadati</taxon>
        <taxon>Planctomycetota</taxon>
        <taxon>Planctomycetia</taxon>
        <taxon>Gemmatales</taxon>
        <taxon>Gemmataceae</taxon>
        <taxon>Gemmata</taxon>
    </lineage>
</organism>
<evidence type="ECO:0000256" key="8">
    <source>
        <dbReference type="HAMAP-Rule" id="MF_00145"/>
    </source>
</evidence>
<feature type="binding site" evidence="8">
    <location>
        <position position="331"/>
    </location>
    <ligand>
        <name>ATP</name>
        <dbReference type="ChEBI" id="CHEBI:30616"/>
    </ligand>
</feature>
<comment type="catalytic activity">
    <reaction evidence="1 8 9">
        <text>(2R)-3-phosphoglycerate + ATP = (2R)-3-phospho-glyceroyl phosphate + ADP</text>
        <dbReference type="Rhea" id="RHEA:14801"/>
        <dbReference type="ChEBI" id="CHEBI:30616"/>
        <dbReference type="ChEBI" id="CHEBI:57604"/>
        <dbReference type="ChEBI" id="CHEBI:58272"/>
        <dbReference type="ChEBI" id="CHEBI:456216"/>
        <dbReference type="EC" id="2.7.2.3"/>
    </reaction>
</comment>
<dbReference type="RefSeq" id="WP_210661179.1">
    <property type="nucleotide sequence ID" value="NZ_JAGKQQ010000001.1"/>
</dbReference>
<comment type="pathway">
    <text evidence="8">Carbohydrate degradation; glycolysis; pyruvate from D-glyceraldehyde 3-phosphate: step 2/5.</text>
</comment>
<accession>A0ABS5C2A8</accession>
<comment type="caution">
    <text evidence="8">Lacks conserved residue(s) required for the propagation of feature annotation.</text>
</comment>
<dbReference type="HAMAP" id="MF_00145">
    <property type="entry name" value="Phosphoglyc_kinase"/>
    <property type="match status" value="1"/>
</dbReference>
<keyword evidence="4 8" id="KW-0808">Transferase</keyword>
<comment type="subunit">
    <text evidence="8">Monomer.</text>
</comment>
<evidence type="ECO:0000313" key="11">
    <source>
        <dbReference type="Proteomes" id="UP000676565"/>
    </source>
</evidence>
<evidence type="ECO:0000256" key="7">
    <source>
        <dbReference type="ARBA" id="ARBA00022840"/>
    </source>
</evidence>
<feature type="binding site" evidence="8">
    <location>
        <position position="300"/>
    </location>
    <ligand>
        <name>ATP</name>
        <dbReference type="ChEBI" id="CHEBI:30616"/>
    </ligand>
</feature>
<dbReference type="PANTHER" id="PTHR11406">
    <property type="entry name" value="PHOSPHOGLYCERATE KINASE"/>
    <property type="match status" value="1"/>
</dbReference>
<name>A0ABS5C2A8_9BACT</name>
<dbReference type="GO" id="GO:0016301">
    <property type="term" value="F:kinase activity"/>
    <property type="evidence" value="ECO:0007669"/>
    <property type="project" value="UniProtKB-KW"/>
</dbReference>
<feature type="binding site" evidence="8">
    <location>
        <begin position="62"/>
        <end position="65"/>
    </location>
    <ligand>
        <name>substrate</name>
    </ligand>
</feature>
<evidence type="ECO:0000256" key="3">
    <source>
        <dbReference type="ARBA" id="ARBA00013061"/>
    </source>
</evidence>
<dbReference type="PANTHER" id="PTHR11406:SF23">
    <property type="entry name" value="PHOSPHOGLYCERATE KINASE 1, CHLOROPLASTIC-RELATED"/>
    <property type="match status" value="1"/>
</dbReference>
<evidence type="ECO:0000313" key="10">
    <source>
        <dbReference type="EMBL" id="MBP3960121.1"/>
    </source>
</evidence>
<dbReference type="InterPro" id="IPR036043">
    <property type="entry name" value="Phosphoglycerate_kinase_sf"/>
</dbReference>